<keyword evidence="4 6" id="KW-1133">Transmembrane helix</keyword>
<dbReference type="RefSeq" id="WP_233732294.1">
    <property type="nucleotide sequence ID" value="NZ_JAJVCN010000004.1"/>
</dbReference>
<reference evidence="8 9" key="1">
    <citation type="submission" date="2021-12" db="EMBL/GenBank/DDBJ databases">
        <title>Genome sequence of Kibdelosporangium philippinense ATCC 49844.</title>
        <authorList>
            <person name="Fedorov E.A."/>
            <person name="Omeragic M."/>
            <person name="Shalygina K.F."/>
            <person name="Maclea K.S."/>
        </authorList>
    </citation>
    <scope>NUCLEOTIDE SEQUENCE [LARGE SCALE GENOMIC DNA]</scope>
    <source>
        <strain evidence="8 9">ATCC 49844</strain>
    </source>
</reference>
<dbReference type="SUPFAM" id="SSF103481">
    <property type="entry name" value="Multidrug resistance efflux transporter EmrE"/>
    <property type="match status" value="2"/>
</dbReference>
<comment type="caution">
    <text evidence="8">The sequence shown here is derived from an EMBL/GenBank/DDBJ whole genome shotgun (WGS) entry which is preliminary data.</text>
</comment>
<feature type="transmembrane region" description="Helical" evidence="6">
    <location>
        <begin position="32"/>
        <end position="52"/>
    </location>
</feature>
<dbReference type="InterPro" id="IPR000620">
    <property type="entry name" value="EamA_dom"/>
</dbReference>
<comment type="subcellular location">
    <subcellularLocation>
        <location evidence="1">Membrane</location>
        <topology evidence="1">Multi-pass membrane protein</topology>
    </subcellularLocation>
</comment>
<feature type="transmembrane region" description="Helical" evidence="6">
    <location>
        <begin position="89"/>
        <end position="109"/>
    </location>
</feature>
<feature type="transmembrane region" description="Helical" evidence="6">
    <location>
        <begin position="64"/>
        <end position="83"/>
    </location>
</feature>
<evidence type="ECO:0000256" key="3">
    <source>
        <dbReference type="ARBA" id="ARBA00022692"/>
    </source>
</evidence>
<evidence type="ECO:0000313" key="8">
    <source>
        <dbReference type="EMBL" id="MCE7010454.1"/>
    </source>
</evidence>
<dbReference type="InterPro" id="IPR037185">
    <property type="entry name" value="EmrE-like"/>
</dbReference>
<dbReference type="Pfam" id="PF00892">
    <property type="entry name" value="EamA"/>
    <property type="match status" value="2"/>
</dbReference>
<feature type="domain" description="EamA" evidence="7">
    <location>
        <begin position="5"/>
        <end position="134"/>
    </location>
</feature>
<dbReference type="PANTHER" id="PTHR32322:SF2">
    <property type="entry name" value="EAMA DOMAIN-CONTAINING PROTEIN"/>
    <property type="match status" value="1"/>
</dbReference>
<evidence type="ECO:0000256" key="4">
    <source>
        <dbReference type="ARBA" id="ARBA00022989"/>
    </source>
</evidence>
<dbReference type="InterPro" id="IPR050638">
    <property type="entry name" value="AA-Vitamin_Transporters"/>
</dbReference>
<evidence type="ECO:0000259" key="7">
    <source>
        <dbReference type="Pfam" id="PF00892"/>
    </source>
</evidence>
<proteinExistence type="inferred from homology"/>
<keyword evidence="3 6" id="KW-0812">Transmembrane</keyword>
<feature type="transmembrane region" description="Helical" evidence="6">
    <location>
        <begin position="121"/>
        <end position="139"/>
    </location>
</feature>
<name>A0ABS8ZRV7_9PSEU</name>
<feature type="domain" description="EamA" evidence="7">
    <location>
        <begin position="145"/>
        <end position="277"/>
    </location>
</feature>
<feature type="transmembrane region" description="Helical" evidence="6">
    <location>
        <begin position="205"/>
        <end position="225"/>
    </location>
</feature>
<keyword evidence="9" id="KW-1185">Reference proteome</keyword>
<evidence type="ECO:0000256" key="6">
    <source>
        <dbReference type="SAM" id="Phobius"/>
    </source>
</evidence>
<feature type="transmembrane region" description="Helical" evidence="6">
    <location>
        <begin position="237"/>
        <end position="255"/>
    </location>
</feature>
<feature type="transmembrane region" description="Helical" evidence="6">
    <location>
        <begin position="171"/>
        <end position="193"/>
    </location>
</feature>
<evidence type="ECO:0000256" key="5">
    <source>
        <dbReference type="ARBA" id="ARBA00023136"/>
    </source>
</evidence>
<dbReference type="Proteomes" id="UP001521150">
    <property type="component" value="Unassembled WGS sequence"/>
</dbReference>
<dbReference type="EMBL" id="JAJVCN010000004">
    <property type="protein sequence ID" value="MCE7010454.1"/>
    <property type="molecule type" value="Genomic_DNA"/>
</dbReference>
<gene>
    <name evidence="8" type="ORF">LWC34_47780</name>
</gene>
<keyword evidence="5 6" id="KW-0472">Membrane</keyword>
<sequence>MTRKGWILFGLMGVIWGLPYLMIKVAVGGVSVPMIVFARTAIGAAVLLPLAVRRIDWGVLRRHWKPLLAFAATEIIAPWYLLADAERHLSSSFTGLLIAAVPTIGALLVTMRGERLSPAQWVGLAVGFGGVALLAGPNLGGGDAWSIIEVLLVTVGYAVAPIIAARKLQEVPGLVLATVSLGIAAIVYLPLAIASWPHQMPSTDVLLALGGLALICTAVAFLFFFELIREVGPSKALVITYVNPLVAVAAGVLVLNEQLTTITIVAFVLILSGSVLATSRAKKRIPAAVTQ</sequence>
<feature type="transmembrane region" description="Helical" evidence="6">
    <location>
        <begin position="145"/>
        <end position="164"/>
    </location>
</feature>
<comment type="similarity">
    <text evidence="2">Belongs to the EamA transporter family.</text>
</comment>
<protein>
    <submittedName>
        <fullName evidence="8">EamA family transporter</fullName>
    </submittedName>
</protein>
<organism evidence="8 9">
    <name type="scientific">Kibdelosporangium philippinense</name>
    <dbReference type="NCBI Taxonomy" id="211113"/>
    <lineage>
        <taxon>Bacteria</taxon>
        <taxon>Bacillati</taxon>
        <taxon>Actinomycetota</taxon>
        <taxon>Actinomycetes</taxon>
        <taxon>Pseudonocardiales</taxon>
        <taxon>Pseudonocardiaceae</taxon>
        <taxon>Kibdelosporangium</taxon>
    </lineage>
</organism>
<accession>A0ABS8ZRV7</accession>
<evidence type="ECO:0000313" key="9">
    <source>
        <dbReference type="Proteomes" id="UP001521150"/>
    </source>
</evidence>
<feature type="transmembrane region" description="Helical" evidence="6">
    <location>
        <begin position="7"/>
        <end position="26"/>
    </location>
</feature>
<evidence type="ECO:0000256" key="1">
    <source>
        <dbReference type="ARBA" id="ARBA00004141"/>
    </source>
</evidence>
<dbReference type="PANTHER" id="PTHR32322">
    <property type="entry name" value="INNER MEMBRANE TRANSPORTER"/>
    <property type="match status" value="1"/>
</dbReference>
<evidence type="ECO:0000256" key="2">
    <source>
        <dbReference type="ARBA" id="ARBA00007362"/>
    </source>
</evidence>
<feature type="transmembrane region" description="Helical" evidence="6">
    <location>
        <begin position="261"/>
        <end position="278"/>
    </location>
</feature>